<evidence type="ECO:0000313" key="2">
    <source>
        <dbReference type="Proteomes" id="UP001056685"/>
    </source>
</evidence>
<proteinExistence type="predicted"/>
<gene>
    <name evidence="1" type="ORF">KABACHOK_01180</name>
</gene>
<sequence length="65" mass="7631">MTQETPWWCRVFGHKMRPRYSVVPISVMESEPNHGFGGPIEWHNIEEKRVYEGDVCRRCALTAKP</sequence>
<reference evidence="1" key="1">
    <citation type="submission" date="2022-05" db="EMBL/GenBank/DDBJ databases">
        <authorList>
            <person name="Friedrich I."/>
            <person name="Poehlein A."/>
            <person name="Schneider D."/>
            <person name="Hertel R."/>
            <person name="Daniel R."/>
        </authorList>
    </citation>
    <scope>NUCLEOTIDE SEQUENCE</scope>
</reference>
<accession>A0A9E7MQ12</accession>
<keyword evidence="2" id="KW-1185">Reference proteome</keyword>
<protein>
    <submittedName>
        <fullName evidence="1">Uncharacterized protein</fullName>
    </submittedName>
</protein>
<organism evidence="1 2">
    <name type="scientific">Brevundimonas phage vB_BpoS-Kabachok</name>
    <dbReference type="NCBI Taxonomy" id="2948600"/>
    <lineage>
        <taxon>Viruses</taxon>
        <taxon>Duplodnaviria</taxon>
        <taxon>Heunggongvirae</taxon>
        <taxon>Uroviricota</taxon>
        <taxon>Caudoviricetes</taxon>
        <taxon>Jeanschmidtviridae</taxon>
        <taxon>Marchewkavirus</taxon>
        <taxon>Marchewkavirus kabachok</taxon>
    </lineage>
</organism>
<dbReference type="Proteomes" id="UP001056685">
    <property type="component" value="Segment"/>
</dbReference>
<evidence type="ECO:0000313" key="1">
    <source>
        <dbReference type="EMBL" id="USN13954.1"/>
    </source>
</evidence>
<name>A0A9E7MQ12_9CAUD</name>
<dbReference type="EMBL" id="ON529852">
    <property type="protein sequence ID" value="USN13954.1"/>
    <property type="molecule type" value="Genomic_DNA"/>
</dbReference>